<evidence type="ECO:0000313" key="2">
    <source>
        <dbReference type="EMBL" id="EPE04920.1"/>
    </source>
</evidence>
<dbReference type="Gene3D" id="1.20.5.170">
    <property type="match status" value="1"/>
</dbReference>
<gene>
    <name evidence="2" type="ORF">F503_00074</name>
</gene>
<dbReference type="InterPro" id="IPR046347">
    <property type="entry name" value="bZIP_sf"/>
</dbReference>
<name>S3CVV7_OPHP1</name>
<dbReference type="GO" id="GO:0003700">
    <property type="term" value="F:DNA-binding transcription factor activity"/>
    <property type="evidence" value="ECO:0007669"/>
    <property type="project" value="InterPro"/>
</dbReference>
<accession>S3CVV7</accession>
<dbReference type="AlphaFoldDB" id="S3CVV7"/>
<feature type="region of interest" description="Disordered" evidence="1">
    <location>
        <begin position="1"/>
        <end position="135"/>
    </location>
</feature>
<keyword evidence="3" id="KW-1185">Reference proteome</keyword>
<dbReference type="Proteomes" id="UP000016923">
    <property type="component" value="Unassembled WGS sequence"/>
</dbReference>
<protein>
    <submittedName>
        <fullName evidence="2">Bzip transcription factor</fullName>
    </submittedName>
</protein>
<evidence type="ECO:0000313" key="3">
    <source>
        <dbReference type="Proteomes" id="UP000016923"/>
    </source>
</evidence>
<feature type="compositionally biased region" description="Polar residues" evidence="1">
    <location>
        <begin position="45"/>
        <end position="55"/>
    </location>
</feature>
<dbReference type="PANTHER" id="PTHR40618:SF1">
    <property type="entry name" value="B-ZIP TRANSCRIPTION FACTOR (EUROFUNG)"/>
    <property type="match status" value="1"/>
</dbReference>
<dbReference type="VEuPathDB" id="FungiDB:F503_00074"/>
<dbReference type="SUPFAM" id="SSF57959">
    <property type="entry name" value="Leucine zipper domain"/>
    <property type="match status" value="1"/>
</dbReference>
<feature type="compositionally biased region" description="Polar residues" evidence="1">
    <location>
        <begin position="70"/>
        <end position="92"/>
    </location>
</feature>
<dbReference type="CDD" id="cd14688">
    <property type="entry name" value="bZIP_YAP"/>
    <property type="match status" value="1"/>
</dbReference>
<reference evidence="2 3" key="1">
    <citation type="journal article" date="2013" name="BMC Genomics">
        <title>The genome and transcriptome of the pine saprophyte Ophiostoma piceae, and a comparison with the bark beetle-associated pine pathogen Grosmannia clavigera.</title>
        <authorList>
            <person name="Haridas S."/>
            <person name="Wang Y."/>
            <person name="Lim L."/>
            <person name="Massoumi Alamouti S."/>
            <person name="Jackman S."/>
            <person name="Docking R."/>
            <person name="Robertson G."/>
            <person name="Birol I."/>
            <person name="Bohlmann J."/>
            <person name="Breuil C."/>
        </authorList>
    </citation>
    <scope>NUCLEOTIDE SEQUENCE [LARGE SCALE GENOMIC DNA]</scope>
    <source>
        <strain evidence="2 3">UAMH 11346</strain>
    </source>
</reference>
<feature type="compositionally biased region" description="Basic residues" evidence="1">
    <location>
        <begin position="195"/>
        <end position="204"/>
    </location>
</feature>
<dbReference type="EMBL" id="KE148158">
    <property type="protein sequence ID" value="EPE04920.1"/>
    <property type="molecule type" value="Genomic_DNA"/>
</dbReference>
<dbReference type="PANTHER" id="PTHR40618">
    <property type="entry name" value="B-ZIP TRANSCRIPTION FACTOR (EUROFUNG)-RELATED"/>
    <property type="match status" value="1"/>
</dbReference>
<sequence length="414" mass="44136">MTPANTAHAHGSMQYPPSPPSDRNQAGNNGAMYYNMGMPGPSGMSVANTMPQNDNMAFGSNVPRDVHGKTSFSMGSMGHSRQMSTGQKSESSPGYYFSSLPQGYPQGSGNRVSMSSVESGQSGMTESSPGADMVTTPITVDGSPYSSHVALPTQMPGENYTMESILSMFPGTSNVLKSAEIKKEQEARKQAGAGKPKRVRKRRNNSGSDEVDDRRRVQNRLSQRSYRERKENTIKTLTIDLKVACTKLAEALTKVHYTEAALQAQITEHEETKRQLTACQAMLSGTSHMQPQTVAQNVDATMATSMPSMPAMPAMSAMPAMPVMPTSPDHTMDATFGIMQMGSGSSTAMSTVNSTGTLPGSGQLNHQMLNLSDIGHAALGSFPHGSTPFMASPTVDPQDANSSMESFFAAFGTD</sequence>
<evidence type="ECO:0000256" key="1">
    <source>
        <dbReference type="SAM" id="MobiDB-lite"/>
    </source>
</evidence>
<organism evidence="2 3">
    <name type="scientific">Ophiostoma piceae (strain UAMH 11346)</name>
    <name type="common">Sap stain fungus</name>
    <dbReference type="NCBI Taxonomy" id="1262450"/>
    <lineage>
        <taxon>Eukaryota</taxon>
        <taxon>Fungi</taxon>
        <taxon>Dikarya</taxon>
        <taxon>Ascomycota</taxon>
        <taxon>Pezizomycotina</taxon>
        <taxon>Sordariomycetes</taxon>
        <taxon>Sordariomycetidae</taxon>
        <taxon>Ophiostomatales</taxon>
        <taxon>Ophiostomataceae</taxon>
        <taxon>Ophiostoma</taxon>
    </lineage>
</organism>
<feature type="compositionally biased region" description="Polar residues" evidence="1">
    <location>
        <begin position="99"/>
        <end position="128"/>
    </location>
</feature>
<proteinExistence type="predicted"/>
<dbReference type="HOGENOM" id="CLU_664105_0_0_1"/>
<feature type="region of interest" description="Disordered" evidence="1">
    <location>
        <begin position="184"/>
        <end position="228"/>
    </location>
</feature>